<feature type="domain" description="PAC" evidence="2">
    <location>
        <begin position="208"/>
        <end position="259"/>
    </location>
</feature>
<dbReference type="AlphaFoldDB" id="A0A494Z354"/>
<reference evidence="4 5" key="1">
    <citation type="journal article" date="2016" name="Antonie Van Leeuwenhoek">
        <title>Lysinibacillus endophyticus sp. nov., an indole-3-acetic acid producing endophytic bacterium isolated from corn root (Zea mays cv. Xinken-5).</title>
        <authorList>
            <person name="Yu J."/>
            <person name="Guan X."/>
            <person name="Liu C."/>
            <person name="Xiang W."/>
            <person name="Yu Z."/>
            <person name="Liu X."/>
            <person name="Wang G."/>
        </authorList>
    </citation>
    <scope>NUCLEOTIDE SEQUENCE [LARGE SCALE GENOMIC DNA]</scope>
    <source>
        <strain evidence="4 5">DSM 100506</strain>
    </source>
</reference>
<dbReference type="NCBIfam" id="TIGR00229">
    <property type="entry name" value="sensory_box"/>
    <property type="match status" value="3"/>
</dbReference>
<evidence type="ECO:0000259" key="1">
    <source>
        <dbReference type="PROSITE" id="PS50112"/>
    </source>
</evidence>
<dbReference type="SMART" id="SM00086">
    <property type="entry name" value="PAC"/>
    <property type="match status" value="3"/>
</dbReference>
<proteinExistence type="predicted"/>
<dbReference type="InterPro" id="IPR001610">
    <property type="entry name" value="PAC"/>
</dbReference>
<sequence length="558" mass="64429">MEFSFQEILYNGIDDMVFVVKVEDQTFRYEFINKSAKQILKLNHDILGSTFKDVLPREQAEFLNKKYQEVIIKRESITYEDSYRVNAGEMHYSQVKLTPIFDENGKCIRIVSVVRDITKEKSAQSYVNEMVERIAESNERYQSLFTHNPNGILTFDKKGRITNGNVEVVKITGFDIMELVGKSFVDIIYEDIYLLQQLINEALNGRSTGGEFLLKDKSGNILTINLKVVPLILENEVIGLFGMFKDITEEKKNIEKLEENEKRFRIIAENAHDLITLVDKNGEITYVSPSYQSILGYPHKEYVGKHFIHNVHPDDLGRFMDIVRKSIQSGEPFKIEFRQKNANGEMLWCESIGKPVFNQKNKFQHLVVLTRDISLRKDYESKLKHFAYHDTLTGLPNRLLLKERFEIAKEHFLKENNGLALIILDMDNFKSINDTFGHDIGDLVIKEFGRRIKECVRDHDTVARLGGDEFVILLTGIQNEKNAIKIAERIINKMEQPWKINGEKLMVTTSIGIAMAPNSKNFTKSSLMKNADLALYQAKDSGKNAYKIYDDAEFLLQF</sequence>
<dbReference type="EMBL" id="RBZN01000017">
    <property type="protein sequence ID" value="RKQ16939.1"/>
    <property type="molecule type" value="Genomic_DNA"/>
</dbReference>
<dbReference type="PROSITE" id="PS50887">
    <property type="entry name" value="GGDEF"/>
    <property type="match status" value="1"/>
</dbReference>
<dbReference type="InterPro" id="IPR035965">
    <property type="entry name" value="PAS-like_dom_sf"/>
</dbReference>
<dbReference type="PANTHER" id="PTHR44757:SF2">
    <property type="entry name" value="BIOFILM ARCHITECTURE MAINTENANCE PROTEIN MBAA"/>
    <property type="match status" value="1"/>
</dbReference>
<comment type="caution">
    <text evidence="4">The sequence shown here is derived from an EMBL/GenBank/DDBJ whole genome shotgun (WGS) entry which is preliminary data.</text>
</comment>
<dbReference type="InterPro" id="IPR013656">
    <property type="entry name" value="PAS_4"/>
</dbReference>
<dbReference type="InterPro" id="IPR052155">
    <property type="entry name" value="Biofilm_reg_signaling"/>
</dbReference>
<evidence type="ECO:0000259" key="2">
    <source>
        <dbReference type="PROSITE" id="PS50113"/>
    </source>
</evidence>
<dbReference type="InterPro" id="IPR013767">
    <property type="entry name" value="PAS_fold"/>
</dbReference>
<dbReference type="Gene3D" id="3.30.70.270">
    <property type="match status" value="1"/>
</dbReference>
<dbReference type="Pfam" id="PF08448">
    <property type="entry name" value="PAS_4"/>
    <property type="match status" value="1"/>
</dbReference>
<evidence type="ECO:0000259" key="3">
    <source>
        <dbReference type="PROSITE" id="PS50887"/>
    </source>
</evidence>
<dbReference type="InterPro" id="IPR029787">
    <property type="entry name" value="Nucleotide_cyclase"/>
</dbReference>
<dbReference type="PANTHER" id="PTHR44757">
    <property type="entry name" value="DIGUANYLATE CYCLASE DGCP"/>
    <property type="match status" value="1"/>
</dbReference>
<dbReference type="CDD" id="cd00130">
    <property type="entry name" value="PAS"/>
    <property type="match status" value="2"/>
</dbReference>
<feature type="domain" description="PAC" evidence="2">
    <location>
        <begin position="77"/>
        <end position="129"/>
    </location>
</feature>
<dbReference type="InterPro" id="IPR000700">
    <property type="entry name" value="PAS-assoc_C"/>
</dbReference>
<dbReference type="NCBIfam" id="TIGR00254">
    <property type="entry name" value="GGDEF"/>
    <property type="match status" value="1"/>
</dbReference>
<keyword evidence="5" id="KW-1185">Reference proteome</keyword>
<feature type="domain" description="GGDEF" evidence="3">
    <location>
        <begin position="417"/>
        <end position="551"/>
    </location>
</feature>
<dbReference type="OrthoDB" id="9759607at2"/>
<evidence type="ECO:0000313" key="5">
    <source>
        <dbReference type="Proteomes" id="UP000272238"/>
    </source>
</evidence>
<dbReference type="PROSITE" id="PS50113">
    <property type="entry name" value="PAC"/>
    <property type="match status" value="3"/>
</dbReference>
<feature type="domain" description="PAC" evidence="2">
    <location>
        <begin position="333"/>
        <end position="385"/>
    </location>
</feature>
<dbReference type="CDD" id="cd01949">
    <property type="entry name" value="GGDEF"/>
    <property type="match status" value="1"/>
</dbReference>
<dbReference type="PROSITE" id="PS50112">
    <property type="entry name" value="PAS"/>
    <property type="match status" value="2"/>
</dbReference>
<dbReference type="Pfam" id="PF00989">
    <property type="entry name" value="PAS"/>
    <property type="match status" value="1"/>
</dbReference>
<dbReference type="InterPro" id="IPR000014">
    <property type="entry name" value="PAS"/>
</dbReference>
<dbReference type="FunFam" id="3.30.70.270:FF:000001">
    <property type="entry name" value="Diguanylate cyclase domain protein"/>
    <property type="match status" value="1"/>
</dbReference>
<dbReference type="SMART" id="SM00091">
    <property type="entry name" value="PAS"/>
    <property type="match status" value="3"/>
</dbReference>
<dbReference type="InterPro" id="IPR013655">
    <property type="entry name" value="PAS_fold_3"/>
</dbReference>
<evidence type="ECO:0000313" key="4">
    <source>
        <dbReference type="EMBL" id="RKQ16939.1"/>
    </source>
</evidence>
<dbReference type="GO" id="GO:0006355">
    <property type="term" value="P:regulation of DNA-templated transcription"/>
    <property type="evidence" value="ECO:0007669"/>
    <property type="project" value="InterPro"/>
</dbReference>
<gene>
    <name evidence="4" type="ORF">D8M03_08665</name>
</gene>
<dbReference type="RefSeq" id="WP_121214373.1">
    <property type="nucleotide sequence ID" value="NZ_RBZN01000017.1"/>
</dbReference>
<dbReference type="Proteomes" id="UP000272238">
    <property type="component" value="Unassembled WGS sequence"/>
</dbReference>
<name>A0A494Z354_9BACL</name>
<dbReference type="InterPro" id="IPR000160">
    <property type="entry name" value="GGDEF_dom"/>
</dbReference>
<feature type="domain" description="PAS" evidence="1">
    <location>
        <begin position="260"/>
        <end position="330"/>
    </location>
</feature>
<accession>A0A494Z354</accession>
<dbReference type="SUPFAM" id="SSF55785">
    <property type="entry name" value="PYP-like sensor domain (PAS domain)"/>
    <property type="match status" value="3"/>
</dbReference>
<dbReference type="Pfam" id="PF00990">
    <property type="entry name" value="GGDEF"/>
    <property type="match status" value="1"/>
</dbReference>
<dbReference type="InterPro" id="IPR043128">
    <property type="entry name" value="Rev_trsase/Diguanyl_cyclase"/>
</dbReference>
<protein>
    <submittedName>
        <fullName evidence="4">Diguanylate cyclase</fullName>
    </submittedName>
</protein>
<dbReference type="Pfam" id="PF08447">
    <property type="entry name" value="PAS_3"/>
    <property type="match status" value="1"/>
</dbReference>
<feature type="domain" description="PAS" evidence="1">
    <location>
        <begin position="137"/>
        <end position="206"/>
    </location>
</feature>
<organism evidence="4 5">
    <name type="scientific">Ureibacillus endophyticus</name>
    <dbReference type="NCBI Taxonomy" id="1978490"/>
    <lineage>
        <taxon>Bacteria</taxon>
        <taxon>Bacillati</taxon>
        <taxon>Bacillota</taxon>
        <taxon>Bacilli</taxon>
        <taxon>Bacillales</taxon>
        <taxon>Caryophanaceae</taxon>
        <taxon>Ureibacillus</taxon>
    </lineage>
</organism>
<dbReference type="Gene3D" id="3.30.450.20">
    <property type="entry name" value="PAS domain"/>
    <property type="match status" value="3"/>
</dbReference>
<dbReference type="SUPFAM" id="SSF55073">
    <property type="entry name" value="Nucleotide cyclase"/>
    <property type="match status" value="1"/>
</dbReference>
<dbReference type="SMART" id="SM00267">
    <property type="entry name" value="GGDEF"/>
    <property type="match status" value="1"/>
</dbReference>